<name>A0A5D4QUT7_9BACI</name>
<feature type="transmembrane region" description="Helical" evidence="1">
    <location>
        <begin position="164"/>
        <end position="186"/>
    </location>
</feature>
<dbReference type="Proteomes" id="UP000322139">
    <property type="component" value="Unassembled WGS sequence"/>
</dbReference>
<dbReference type="AlphaFoldDB" id="A0A5D4QUT7"/>
<feature type="transmembrane region" description="Helical" evidence="1">
    <location>
        <begin position="192"/>
        <end position="219"/>
    </location>
</feature>
<dbReference type="RefSeq" id="WP_148977082.1">
    <property type="nucleotide sequence ID" value="NZ_JBNIKU010000022.1"/>
</dbReference>
<evidence type="ECO:0000313" key="2">
    <source>
        <dbReference type="EMBL" id="TYS41032.1"/>
    </source>
</evidence>
<keyword evidence="1" id="KW-0472">Membrane</keyword>
<keyword evidence="1" id="KW-1133">Transmembrane helix</keyword>
<sequence length="225" mass="26064">MRKIFSNSFSLYAQEFYKIILLSLLTYVPLLLAHAFIVNYIYEQTLYTDYPNLIGDVANGVFMLIFLTIAQIPFIKYTLLEDEGEDNPLKKALSFSLEKAIPIYIFACLYALLIFIGGLFFVLPGLAVLLLFYFVPYFLTDSVKSFKVAIKKSVSFMKKNFFKAFFLIILLSLTQLFFENVLITLLTFYTDVYFTLLIVKILLLMLLLPLQTIIVTNLYNEWKAV</sequence>
<reference evidence="2 3" key="1">
    <citation type="submission" date="2019-08" db="EMBL/GenBank/DDBJ databases">
        <title>Bacillus genomes from the desert of Cuatro Cienegas, Coahuila.</title>
        <authorList>
            <person name="Olmedo-Alvarez G."/>
        </authorList>
    </citation>
    <scope>NUCLEOTIDE SEQUENCE [LARGE SCALE GENOMIC DNA]</scope>
    <source>
        <strain evidence="2 3">CH446_14T</strain>
    </source>
</reference>
<protein>
    <recommendedName>
        <fullName evidence="4">Glycerophosphoryl diester phosphodiesterase membrane domain-containing protein</fullName>
    </recommendedName>
</protein>
<feature type="transmembrane region" description="Helical" evidence="1">
    <location>
        <begin position="126"/>
        <end position="143"/>
    </location>
</feature>
<keyword evidence="1" id="KW-0812">Transmembrane</keyword>
<proteinExistence type="predicted"/>
<feature type="transmembrane region" description="Helical" evidence="1">
    <location>
        <begin position="101"/>
        <end position="120"/>
    </location>
</feature>
<feature type="transmembrane region" description="Helical" evidence="1">
    <location>
        <begin position="20"/>
        <end position="41"/>
    </location>
</feature>
<comment type="caution">
    <text evidence="2">The sequence shown here is derived from an EMBL/GenBank/DDBJ whole genome shotgun (WGS) entry which is preliminary data.</text>
</comment>
<evidence type="ECO:0000256" key="1">
    <source>
        <dbReference type="SAM" id="Phobius"/>
    </source>
</evidence>
<dbReference type="EMBL" id="VTER01000020">
    <property type="protein sequence ID" value="TYS41032.1"/>
    <property type="molecule type" value="Genomic_DNA"/>
</dbReference>
<evidence type="ECO:0000313" key="3">
    <source>
        <dbReference type="Proteomes" id="UP000322139"/>
    </source>
</evidence>
<organism evidence="2 3">
    <name type="scientific">Bacillus infantis</name>
    <dbReference type="NCBI Taxonomy" id="324767"/>
    <lineage>
        <taxon>Bacteria</taxon>
        <taxon>Bacillati</taxon>
        <taxon>Bacillota</taxon>
        <taxon>Bacilli</taxon>
        <taxon>Bacillales</taxon>
        <taxon>Bacillaceae</taxon>
        <taxon>Bacillus</taxon>
    </lineage>
</organism>
<evidence type="ECO:0008006" key="4">
    <source>
        <dbReference type="Google" id="ProtNLM"/>
    </source>
</evidence>
<gene>
    <name evidence="2" type="ORF">FZD51_24590</name>
</gene>
<feature type="transmembrane region" description="Helical" evidence="1">
    <location>
        <begin position="61"/>
        <end position="80"/>
    </location>
</feature>
<accession>A0A5D4QUT7</accession>